<dbReference type="InterPro" id="IPR005201">
    <property type="entry name" value="TIM_ENGase"/>
</dbReference>
<dbReference type="PANTHER" id="PTHR13246">
    <property type="entry name" value="ENDO BETA N-ACETYLGLUCOSAMINIDASE"/>
    <property type="match status" value="1"/>
</dbReference>
<dbReference type="Pfam" id="PF03644">
    <property type="entry name" value="Glyco_hydro_85"/>
    <property type="match status" value="1"/>
</dbReference>
<sequence>MVTRYNLSMAIFAPGWTHETLGKSDQFFKQFLDRDSAFWCSLWPYMYTHPINKYFTTDFYIGLDKSCYNIFNQQRQISKFLHPNEITIVPNHEDIPTLCNKCSCLQIVMNGSRNSCLLTRKNLRRDVEYVHHLFVCDLEIVDNTVVYFVTKSSDHQPTALTVTMLLCGANNAFRRRKEQPVNNASILEVNQTDASDVYDNLKNKFVKMVKDEQWCLSIYVFNTPQCRIMEVGGTLEGGSPFIWGLLE</sequence>
<dbReference type="PANTHER" id="PTHR13246:SF1">
    <property type="entry name" value="CYTOSOLIC ENDO-BETA-N-ACETYLGLUCOSAMINIDASE"/>
    <property type="match status" value="1"/>
</dbReference>
<dbReference type="InterPro" id="IPR032979">
    <property type="entry name" value="ENGase"/>
</dbReference>
<comment type="caution">
    <text evidence="2">The sequence shown here is derived from an EMBL/GenBank/DDBJ whole genome shotgun (WGS) entry which is preliminary data.</text>
</comment>
<dbReference type="GO" id="GO:0005829">
    <property type="term" value="C:cytosol"/>
    <property type="evidence" value="ECO:0007669"/>
    <property type="project" value="UniProtKB-SubCell"/>
</dbReference>
<dbReference type="GO" id="GO:0033925">
    <property type="term" value="F:mannosyl-glycoprotein endo-beta-N-acetylglucosaminidase activity"/>
    <property type="evidence" value="ECO:0007669"/>
    <property type="project" value="UniProtKB-EC"/>
</dbReference>
<organism evidence="2 3">
    <name type="scientific">Aromia moschata</name>
    <dbReference type="NCBI Taxonomy" id="1265417"/>
    <lineage>
        <taxon>Eukaryota</taxon>
        <taxon>Metazoa</taxon>
        <taxon>Ecdysozoa</taxon>
        <taxon>Arthropoda</taxon>
        <taxon>Hexapoda</taxon>
        <taxon>Insecta</taxon>
        <taxon>Pterygota</taxon>
        <taxon>Neoptera</taxon>
        <taxon>Endopterygota</taxon>
        <taxon>Coleoptera</taxon>
        <taxon>Polyphaga</taxon>
        <taxon>Cucujiformia</taxon>
        <taxon>Chrysomeloidea</taxon>
        <taxon>Cerambycidae</taxon>
        <taxon>Cerambycinae</taxon>
        <taxon>Callichromatini</taxon>
        <taxon>Aromia</taxon>
    </lineage>
</organism>
<evidence type="ECO:0000313" key="2">
    <source>
        <dbReference type="EMBL" id="KAJ8959127.1"/>
    </source>
</evidence>
<gene>
    <name evidence="2" type="ORF">NQ318_022385</name>
</gene>
<dbReference type="Proteomes" id="UP001162162">
    <property type="component" value="Unassembled WGS sequence"/>
</dbReference>
<evidence type="ECO:0000259" key="1">
    <source>
        <dbReference type="Pfam" id="PF03644"/>
    </source>
</evidence>
<accession>A0AAV8Z6G3</accession>
<dbReference type="AlphaFoldDB" id="A0AAV8Z6G3"/>
<name>A0AAV8Z6G3_9CUCU</name>
<protein>
    <recommendedName>
        <fullName evidence="1">Cytosolic endo-beta-N-acetylglucosaminidase TIM barrel domain-containing protein</fullName>
    </recommendedName>
</protein>
<keyword evidence="3" id="KW-1185">Reference proteome</keyword>
<dbReference type="EMBL" id="JAPWTK010000014">
    <property type="protein sequence ID" value="KAJ8959127.1"/>
    <property type="molecule type" value="Genomic_DNA"/>
</dbReference>
<reference evidence="2" key="1">
    <citation type="journal article" date="2023" name="Insect Mol. Biol.">
        <title>Genome sequencing provides insights into the evolution of gene families encoding plant cell wall-degrading enzymes in longhorned beetles.</title>
        <authorList>
            <person name="Shin N.R."/>
            <person name="Okamura Y."/>
            <person name="Kirsch R."/>
            <person name="Pauchet Y."/>
        </authorList>
    </citation>
    <scope>NUCLEOTIDE SEQUENCE</scope>
    <source>
        <strain evidence="2">AMC_N1</strain>
    </source>
</reference>
<evidence type="ECO:0000313" key="3">
    <source>
        <dbReference type="Proteomes" id="UP001162162"/>
    </source>
</evidence>
<proteinExistence type="predicted"/>
<feature type="domain" description="Cytosolic endo-beta-N-acetylglucosaminidase TIM barrel" evidence="1">
    <location>
        <begin position="3"/>
        <end position="41"/>
    </location>
</feature>